<dbReference type="EMBL" id="JASSZA010000005">
    <property type="protein sequence ID" value="KAK2112419.1"/>
    <property type="molecule type" value="Genomic_DNA"/>
</dbReference>
<protein>
    <submittedName>
        <fullName evidence="1">Uncharacterized protein</fullName>
    </submittedName>
</protein>
<keyword evidence="2" id="KW-1185">Reference proteome</keyword>
<sequence>MRPSGYPWLPQSTSCSHAAIPAVDRTAEEDECQGTLDPLLLDEASLGRTPFGSHLLGGTTCSTLALREHPLVLPAFTLGSLAVLALPPGLDFWEAAMVAAASGHVCRCLARANTASTLLQGSPSFWGQAVWHVECVADVSN</sequence>
<dbReference type="Proteomes" id="UP001266305">
    <property type="component" value="Unassembled WGS sequence"/>
</dbReference>
<accession>A0ABQ9VUA4</accession>
<name>A0ABQ9VUA4_SAGOE</name>
<reference evidence="1 2" key="1">
    <citation type="submission" date="2023-05" db="EMBL/GenBank/DDBJ databases">
        <title>B98-5 Cell Line De Novo Hybrid Assembly: An Optical Mapping Approach.</title>
        <authorList>
            <person name="Kananen K."/>
            <person name="Auerbach J.A."/>
            <person name="Kautto E."/>
            <person name="Blachly J.S."/>
        </authorList>
    </citation>
    <scope>NUCLEOTIDE SEQUENCE [LARGE SCALE GENOMIC DNA]</scope>
    <source>
        <strain evidence="1">B95-8</strain>
        <tissue evidence="1">Cell line</tissue>
    </source>
</reference>
<evidence type="ECO:0000313" key="1">
    <source>
        <dbReference type="EMBL" id="KAK2112419.1"/>
    </source>
</evidence>
<organism evidence="1 2">
    <name type="scientific">Saguinus oedipus</name>
    <name type="common">Cotton-top tamarin</name>
    <name type="synonym">Oedipomidas oedipus</name>
    <dbReference type="NCBI Taxonomy" id="9490"/>
    <lineage>
        <taxon>Eukaryota</taxon>
        <taxon>Metazoa</taxon>
        <taxon>Chordata</taxon>
        <taxon>Craniata</taxon>
        <taxon>Vertebrata</taxon>
        <taxon>Euteleostomi</taxon>
        <taxon>Mammalia</taxon>
        <taxon>Eutheria</taxon>
        <taxon>Euarchontoglires</taxon>
        <taxon>Primates</taxon>
        <taxon>Haplorrhini</taxon>
        <taxon>Platyrrhini</taxon>
        <taxon>Cebidae</taxon>
        <taxon>Callitrichinae</taxon>
        <taxon>Saguinus</taxon>
    </lineage>
</organism>
<evidence type="ECO:0000313" key="2">
    <source>
        <dbReference type="Proteomes" id="UP001266305"/>
    </source>
</evidence>
<comment type="caution">
    <text evidence="1">The sequence shown here is derived from an EMBL/GenBank/DDBJ whole genome shotgun (WGS) entry which is preliminary data.</text>
</comment>
<proteinExistence type="predicted"/>
<gene>
    <name evidence="1" type="ORF">P7K49_012166</name>
</gene>